<evidence type="ECO:0000256" key="6">
    <source>
        <dbReference type="SAM" id="Phobius"/>
    </source>
</evidence>
<dbReference type="Pfam" id="PF13396">
    <property type="entry name" value="PLDc_N"/>
    <property type="match status" value="1"/>
</dbReference>
<evidence type="ECO:0000256" key="4">
    <source>
        <dbReference type="ARBA" id="ARBA00022989"/>
    </source>
</evidence>
<keyword evidence="5 6" id="KW-0472">Membrane</keyword>
<protein>
    <submittedName>
        <fullName evidence="8">PLD nuclease N-terminal domain-containing protein</fullName>
    </submittedName>
</protein>
<keyword evidence="9" id="KW-1185">Reference proteome</keyword>
<feature type="domain" description="Cardiolipin synthase N-terminal" evidence="7">
    <location>
        <begin position="21"/>
        <end position="63"/>
    </location>
</feature>
<name>A0ABZ0RWZ5_9BACI</name>
<dbReference type="RefSeq" id="WP_293929685.1">
    <property type="nucleotide sequence ID" value="NZ_CP137624.1"/>
</dbReference>
<evidence type="ECO:0000313" key="9">
    <source>
        <dbReference type="Proteomes" id="UP001322664"/>
    </source>
</evidence>
<evidence type="ECO:0000256" key="1">
    <source>
        <dbReference type="ARBA" id="ARBA00004651"/>
    </source>
</evidence>
<accession>A0ABZ0RWZ5</accession>
<feature type="transmembrane region" description="Helical" evidence="6">
    <location>
        <begin position="6"/>
        <end position="30"/>
    </location>
</feature>
<evidence type="ECO:0000259" key="7">
    <source>
        <dbReference type="Pfam" id="PF13396"/>
    </source>
</evidence>
<dbReference type="Proteomes" id="UP001322664">
    <property type="component" value="Chromosome"/>
</dbReference>
<reference evidence="8 9" key="1">
    <citation type="submission" date="2023-09" db="EMBL/GenBank/DDBJ databases">
        <authorList>
            <person name="Page C.A."/>
            <person name="Perez-Diaz I.M."/>
        </authorList>
    </citation>
    <scope>NUCLEOTIDE SEQUENCE [LARGE SCALE GENOMIC DNA]</scope>
    <source>
        <strain evidence="8 9">Ll15</strain>
    </source>
</reference>
<evidence type="ECO:0000256" key="5">
    <source>
        <dbReference type="ARBA" id="ARBA00023136"/>
    </source>
</evidence>
<keyword evidence="2" id="KW-1003">Cell membrane</keyword>
<feature type="transmembrane region" description="Helical" evidence="6">
    <location>
        <begin position="42"/>
        <end position="61"/>
    </location>
</feature>
<gene>
    <name evidence="8" type="ORF">R6U77_18035</name>
</gene>
<keyword evidence="4 6" id="KW-1133">Transmembrane helix</keyword>
<dbReference type="InterPro" id="IPR027379">
    <property type="entry name" value="CLS_N"/>
</dbReference>
<evidence type="ECO:0000256" key="2">
    <source>
        <dbReference type="ARBA" id="ARBA00022475"/>
    </source>
</evidence>
<proteinExistence type="predicted"/>
<sequence>MSGFDQVPWALVAPVLVVQLILWCAALIDLKRIYATNGPKWLWLLLILCGGVVGSIVYFIIGRKQS</sequence>
<dbReference type="EMBL" id="CP137624">
    <property type="protein sequence ID" value="WPK11767.1"/>
    <property type="molecule type" value="Genomic_DNA"/>
</dbReference>
<evidence type="ECO:0000256" key="3">
    <source>
        <dbReference type="ARBA" id="ARBA00022692"/>
    </source>
</evidence>
<comment type="subcellular location">
    <subcellularLocation>
        <location evidence="1">Cell membrane</location>
        <topology evidence="1">Multi-pass membrane protein</topology>
    </subcellularLocation>
</comment>
<keyword evidence="3 6" id="KW-0812">Transmembrane</keyword>
<organism evidence="8 9">
    <name type="scientific">Lysinibacillus louembei</name>
    <dbReference type="NCBI Taxonomy" id="1470088"/>
    <lineage>
        <taxon>Bacteria</taxon>
        <taxon>Bacillati</taxon>
        <taxon>Bacillota</taxon>
        <taxon>Bacilli</taxon>
        <taxon>Bacillales</taxon>
        <taxon>Bacillaceae</taxon>
        <taxon>Lysinibacillus</taxon>
    </lineage>
</organism>
<evidence type="ECO:0000313" key="8">
    <source>
        <dbReference type="EMBL" id="WPK11767.1"/>
    </source>
</evidence>